<feature type="coiled-coil region" evidence="6">
    <location>
        <begin position="35"/>
        <end position="62"/>
    </location>
</feature>
<dbReference type="RefSeq" id="XP_051065357.1">
    <property type="nucleotide sequence ID" value="XM_051216751.1"/>
</dbReference>
<dbReference type="GO" id="GO:0006397">
    <property type="term" value="P:mRNA processing"/>
    <property type="evidence" value="ECO:0007669"/>
    <property type="project" value="UniProtKB-KW"/>
</dbReference>
<reference evidence="8" key="3">
    <citation type="submission" date="2021-06" db="EMBL/GenBank/DDBJ databases">
        <title>Chromosome-level genome assembly for S. haematobium.</title>
        <authorList>
            <person name="Stroehlein A.J."/>
        </authorList>
    </citation>
    <scope>NUCLEOTIDE SEQUENCE</scope>
</reference>
<name>A0A922IJT1_SCHHA</name>
<evidence type="ECO:0000256" key="3">
    <source>
        <dbReference type="ARBA" id="ARBA00022664"/>
    </source>
</evidence>
<feature type="compositionally biased region" description="Polar residues" evidence="7">
    <location>
        <begin position="1"/>
        <end position="21"/>
    </location>
</feature>
<keyword evidence="3" id="KW-0507">mRNA processing</keyword>
<keyword evidence="5" id="KW-0539">Nucleus</keyword>
<accession>A0A922IJT1</accession>
<dbReference type="AlphaFoldDB" id="A0A922IJT1"/>
<keyword evidence="4" id="KW-0508">mRNA splicing</keyword>
<feature type="compositionally biased region" description="Acidic residues" evidence="7">
    <location>
        <begin position="278"/>
        <end position="289"/>
    </location>
</feature>
<gene>
    <name evidence="8" type="ORF">MS3_00008405</name>
</gene>
<feature type="region of interest" description="Disordered" evidence="7">
    <location>
        <begin position="1"/>
        <end position="33"/>
    </location>
</feature>
<reference evidence="8" key="2">
    <citation type="journal article" date="2019" name="Gigascience">
        <title>High-quality Schistosoma haematobium genome achieved by single-molecule and long-range sequencing.</title>
        <authorList>
            <person name="Stroehlein A.J."/>
            <person name="Korhonen P.K."/>
            <person name="Chong T.M."/>
            <person name="Lim Y.L."/>
            <person name="Chan K.G."/>
            <person name="Webster B."/>
            <person name="Rollinson D."/>
            <person name="Brindley P.J."/>
            <person name="Gasser R.B."/>
            <person name="Young N.D."/>
        </authorList>
    </citation>
    <scope>NUCLEOTIDE SEQUENCE</scope>
</reference>
<organism evidence="8 9">
    <name type="scientific">Schistosoma haematobium</name>
    <name type="common">Blood fluke</name>
    <dbReference type="NCBI Taxonomy" id="6185"/>
    <lineage>
        <taxon>Eukaryota</taxon>
        <taxon>Metazoa</taxon>
        <taxon>Spiralia</taxon>
        <taxon>Lophotrochozoa</taxon>
        <taxon>Platyhelminthes</taxon>
        <taxon>Trematoda</taxon>
        <taxon>Digenea</taxon>
        <taxon>Strigeidida</taxon>
        <taxon>Schistosomatoidea</taxon>
        <taxon>Schistosomatidae</taxon>
        <taxon>Schistosoma</taxon>
    </lineage>
</organism>
<evidence type="ECO:0000313" key="8">
    <source>
        <dbReference type="EMBL" id="KAH9581196.1"/>
    </source>
</evidence>
<evidence type="ECO:0000256" key="6">
    <source>
        <dbReference type="SAM" id="Coils"/>
    </source>
</evidence>
<dbReference type="KEGG" id="shx:MS3_00008405"/>
<proteinExistence type="inferred from homology"/>
<reference evidence="8" key="1">
    <citation type="journal article" date="2012" name="Nat. Genet.">
        <title>Whole-genome sequence of Schistosoma haematobium.</title>
        <authorList>
            <person name="Young N.D."/>
            <person name="Jex A.R."/>
            <person name="Li B."/>
            <person name="Liu S."/>
            <person name="Yang L."/>
            <person name="Xiong Z."/>
            <person name="Li Y."/>
            <person name="Cantacessi C."/>
            <person name="Hall R.S."/>
            <person name="Xu X."/>
            <person name="Chen F."/>
            <person name="Wu X."/>
            <person name="Zerlotini A."/>
            <person name="Oliveira G."/>
            <person name="Hofmann A."/>
            <person name="Zhang G."/>
            <person name="Fang X."/>
            <person name="Kang Y."/>
            <person name="Campbell B.E."/>
            <person name="Loukas A."/>
            <person name="Ranganathan S."/>
            <person name="Rollinson D."/>
            <person name="Rinaldi G."/>
            <person name="Brindley P.J."/>
            <person name="Yang H."/>
            <person name="Wang J."/>
            <person name="Wang J."/>
            <person name="Gasser R.B."/>
        </authorList>
    </citation>
    <scope>NUCLEOTIDE SEQUENCE</scope>
</reference>
<protein>
    <recommendedName>
        <fullName evidence="10">Pre-mRNA-splicing regulator female-lethal(2)D</fullName>
    </recommendedName>
</protein>
<dbReference type="Pfam" id="PF17098">
    <property type="entry name" value="Wtap"/>
    <property type="match status" value="1"/>
</dbReference>
<dbReference type="PANTHER" id="PTHR15217:SF0">
    <property type="entry name" value="PRE-MRNA-SPLICING REGULATOR WTAP"/>
    <property type="match status" value="1"/>
</dbReference>
<dbReference type="Proteomes" id="UP000471633">
    <property type="component" value="Unassembled WGS sequence"/>
</dbReference>
<evidence type="ECO:0000313" key="9">
    <source>
        <dbReference type="Proteomes" id="UP000471633"/>
    </source>
</evidence>
<dbReference type="GO" id="GO:0016556">
    <property type="term" value="P:mRNA modification"/>
    <property type="evidence" value="ECO:0007669"/>
    <property type="project" value="InterPro"/>
</dbReference>
<evidence type="ECO:0000256" key="7">
    <source>
        <dbReference type="SAM" id="MobiDB-lite"/>
    </source>
</evidence>
<feature type="region of interest" description="Disordered" evidence="7">
    <location>
        <begin position="276"/>
        <end position="325"/>
    </location>
</feature>
<dbReference type="GeneID" id="24597730"/>
<feature type="compositionally biased region" description="Polar residues" evidence="7">
    <location>
        <begin position="292"/>
        <end position="317"/>
    </location>
</feature>
<evidence type="ECO:0000256" key="4">
    <source>
        <dbReference type="ARBA" id="ARBA00023187"/>
    </source>
</evidence>
<dbReference type="InterPro" id="IPR033757">
    <property type="entry name" value="WTAP"/>
</dbReference>
<dbReference type="EMBL" id="AMPZ03000006">
    <property type="protein sequence ID" value="KAH9581196.1"/>
    <property type="molecule type" value="Genomic_DNA"/>
</dbReference>
<comment type="similarity">
    <text evidence="2">Belongs to the fl(2)d family.</text>
</comment>
<sequence length="325" mass="37012">MMADHTSQIKSPVDNKYSSDMDNPDNIDNNKDGTIRSLEEKLKLLDEEKLDLENQIYAAEKKYHEQLDSYLARYINADFSLAQMEYILPVKRAKFSKVHASTTSGYSSNSIGIDASSLITLKHFFEPSMNLVYKKLHEITKEAQNKYRQSNDDMLAWRFSPESTIGKSLMSRIRQLLNANEELGRVNQTDRVARLESEAELQTTCMKEFIKTNEDIEGVLEEAYTDLEGLQSSLLILQQQINQTESVVETLQNELESRQPGIVAELMTAMLSKLGSETETEVGNDDVDNDNCKSTPDIHNNQSEQDDMQSNTDNVKLNETCKEEK</sequence>
<evidence type="ECO:0000256" key="2">
    <source>
        <dbReference type="ARBA" id="ARBA00010313"/>
    </source>
</evidence>
<comment type="subcellular location">
    <subcellularLocation>
        <location evidence="1">Nucleus</location>
    </subcellularLocation>
</comment>
<keyword evidence="6" id="KW-0175">Coiled coil</keyword>
<dbReference type="GO" id="GO:0000381">
    <property type="term" value="P:regulation of alternative mRNA splicing, via spliceosome"/>
    <property type="evidence" value="ECO:0007669"/>
    <property type="project" value="InterPro"/>
</dbReference>
<dbReference type="GO" id="GO:0005634">
    <property type="term" value="C:nucleus"/>
    <property type="evidence" value="ECO:0007669"/>
    <property type="project" value="UniProtKB-SubCell"/>
</dbReference>
<keyword evidence="9" id="KW-1185">Reference proteome</keyword>
<feature type="coiled-coil region" evidence="6">
    <location>
        <begin position="220"/>
        <end position="254"/>
    </location>
</feature>
<evidence type="ECO:0000256" key="1">
    <source>
        <dbReference type="ARBA" id="ARBA00004123"/>
    </source>
</evidence>
<dbReference type="PANTHER" id="PTHR15217">
    <property type="entry name" value="WILMS' TUMOR 1-ASSOCIATING PROTEIN"/>
    <property type="match status" value="1"/>
</dbReference>
<evidence type="ECO:0008006" key="10">
    <source>
        <dbReference type="Google" id="ProtNLM"/>
    </source>
</evidence>
<dbReference type="GO" id="GO:0008380">
    <property type="term" value="P:RNA splicing"/>
    <property type="evidence" value="ECO:0007669"/>
    <property type="project" value="UniProtKB-KW"/>
</dbReference>
<comment type="caution">
    <text evidence="8">The sequence shown here is derived from an EMBL/GenBank/DDBJ whole genome shotgun (WGS) entry which is preliminary data.</text>
</comment>
<evidence type="ECO:0000256" key="5">
    <source>
        <dbReference type="ARBA" id="ARBA00023242"/>
    </source>
</evidence>
<dbReference type="CTD" id="24597730"/>
<reference evidence="8" key="4">
    <citation type="journal article" date="2022" name="PLoS Pathog.">
        <title>Chromosome-level genome of Schistosoma haematobium underpins genome-wide explorations of molecular variation.</title>
        <authorList>
            <person name="Stroehlein A.J."/>
            <person name="Korhonen P.K."/>
            <person name="Lee V.V."/>
            <person name="Ralph S.A."/>
            <person name="Mentink-Kane M."/>
            <person name="You H."/>
            <person name="McManus D.P."/>
            <person name="Tchuente L.T."/>
            <person name="Stothard J.R."/>
            <person name="Kaur P."/>
            <person name="Dudchenko O."/>
            <person name="Aiden E.L."/>
            <person name="Yang B."/>
            <person name="Yang H."/>
            <person name="Emery A.M."/>
            <person name="Webster B.L."/>
            <person name="Brindley P.J."/>
            <person name="Rollinson D."/>
            <person name="Chang B.C.H."/>
            <person name="Gasser R.B."/>
            <person name="Young N.D."/>
        </authorList>
    </citation>
    <scope>NUCLEOTIDE SEQUENCE</scope>
</reference>